<sequence>MKLNKELLPIKAHFFFFMAAMGPILPQLPVYGKELGISSVVMGTVSGILPILFLLAKPVFGIIVDVFRSHRKSIFMVLIAAMSTSFAFLYALPNKFGILDFKIDNITCREYLRVCDDSNISCKNSIKNVTCVLTCPDNSMSNRSFKGLAYLKDEEDDFTICKETFIDIDCSKDCKLRCQQNSEIDAPCFYNSSTFWGFILLMSLGNICYNVANSISDAVCFDVIGDTYDYGKQRVWGAIGFGLTALLGGYLVDWWSIGSFETYTPAFIIMVSFTLIDLFACSKLKLPVISPPKNVFKDLCRLLRDRDVVVFLIFAIFAGIIDSFIIYFLFWFLEDLAIQSQTGNVKLLEGLIVAAETLGGEILFFAISGKILSKIGYANCFSICFVNYSIRLLLISLAPNPWWILPVELVMQGPTYALTYTTIVAYANAISPPGMSATMQGIAAGLDDGFGYAIGCVTVGILYQMVGGKTAMKIFSALAFVCGVTHFTIHRFFRRKRESSVMSTIEYQTTDEAIKTVITYS</sequence>
<dbReference type="AlphaFoldDB" id="A0A1W4WDG2"/>
<dbReference type="InParanoid" id="A0A1W4WDG2"/>
<feature type="transmembrane region" description="Helical" evidence="6">
    <location>
        <begin position="417"/>
        <end position="437"/>
    </location>
</feature>
<feature type="transmembrane region" description="Helical" evidence="6">
    <location>
        <begin position="472"/>
        <end position="493"/>
    </location>
</feature>
<evidence type="ECO:0000256" key="6">
    <source>
        <dbReference type="SAM" id="Phobius"/>
    </source>
</evidence>
<keyword evidence="4 6" id="KW-1133">Transmembrane helix</keyword>
<dbReference type="RefSeq" id="XP_018318492.1">
    <property type="nucleotide sequence ID" value="XM_018462990.2"/>
</dbReference>
<protein>
    <submittedName>
        <fullName evidence="9">Major facilitator superfamily domain-containing protein 6-A isoform X1</fullName>
    </submittedName>
</protein>
<reference evidence="9" key="1">
    <citation type="submission" date="2025-08" db="UniProtKB">
        <authorList>
            <consortium name="RefSeq"/>
        </authorList>
    </citation>
    <scope>IDENTIFICATION</scope>
    <source>
        <tissue evidence="9">Entire body</tissue>
    </source>
</reference>
<dbReference type="InterPro" id="IPR051717">
    <property type="entry name" value="MFS_MFSD6"/>
</dbReference>
<feature type="transmembrane region" description="Helical" evidence="6">
    <location>
        <begin position="195"/>
        <end position="215"/>
    </location>
</feature>
<feature type="transmembrane region" description="Helical" evidence="6">
    <location>
        <begin position="307"/>
        <end position="330"/>
    </location>
</feature>
<dbReference type="GO" id="GO:0016020">
    <property type="term" value="C:membrane"/>
    <property type="evidence" value="ECO:0007669"/>
    <property type="project" value="UniProtKB-SubCell"/>
</dbReference>
<dbReference type="KEGG" id="apln:108732294"/>
<evidence type="ECO:0000256" key="5">
    <source>
        <dbReference type="ARBA" id="ARBA00023136"/>
    </source>
</evidence>
<feature type="transmembrane region" description="Helical" evidence="6">
    <location>
        <begin position="12"/>
        <end position="28"/>
    </location>
</feature>
<keyword evidence="3 6" id="KW-0812">Transmembrane</keyword>
<organism evidence="8 9">
    <name type="scientific">Agrilus planipennis</name>
    <name type="common">Emerald ash borer</name>
    <name type="synonym">Agrilus marcopoli</name>
    <dbReference type="NCBI Taxonomy" id="224129"/>
    <lineage>
        <taxon>Eukaryota</taxon>
        <taxon>Metazoa</taxon>
        <taxon>Ecdysozoa</taxon>
        <taxon>Arthropoda</taxon>
        <taxon>Hexapoda</taxon>
        <taxon>Insecta</taxon>
        <taxon>Pterygota</taxon>
        <taxon>Neoptera</taxon>
        <taxon>Endopterygota</taxon>
        <taxon>Coleoptera</taxon>
        <taxon>Polyphaga</taxon>
        <taxon>Elateriformia</taxon>
        <taxon>Buprestoidea</taxon>
        <taxon>Buprestidae</taxon>
        <taxon>Agrilinae</taxon>
        <taxon>Agrilus</taxon>
    </lineage>
</organism>
<comment type="similarity">
    <text evidence="2">Belongs to the major facilitator superfamily. MFSD6 family.</text>
</comment>
<feature type="transmembrane region" description="Helical" evidence="6">
    <location>
        <begin position="375"/>
        <end position="397"/>
    </location>
</feature>
<dbReference type="STRING" id="224129.A0A1W4WDG2"/>
<keyword evidence="5 6" id="KW-0472">Membrane</keyword>
<gene>
    <name evidence="9" type="primary">LOC108732294</name>
</gene>
<evidence type="ECO:0000256" key="1">
    <source>
        <dbReference type="ARBA" id="ARBA00004141"/>
    </source>
</evidence>
<dbReference type="CDD" id="cd17335">
    <property type="entry name" value="MFS_MFSD6"/>
    <property type="match status" value="1"/>
</dbReference>
<dbReference type="GeneID" id="108732294"/>
<comment type="subcellular location">
    <subcellularLocation>
        <location evidence="1">Membrane</location>
        <topology evidence="1">Multi-pass membrane protein</topology>
    </subcellularLocation>
</comment>
<dbReference type="OrthoDB" id="10029266at2759"/>
<evidence type="ECO:0000256" key="4">
    <source>
        <dbReference type="ARBA" id="ARBA00022989"/>
    </source>
</evidence>
<dbReference type="PANTHER" id="PTHR16172">
    <property type="entry name" value="MAJOR FACILITATOR SUPERFAMILY DOMAIN-CONTAINING PROTEIN 6-LIKE"/>
    <property type="match status" value="1"/>
</dbReference>
<accession>A0A1W4WDG2</accession>
<feature type="transmembrane region" description="Helical" evidence="6">
    <location>
        <begin position="74"/>
        <end position="92"/>
    </location>
</feature>
<dbReference type="PANTHER" id="PTHR16172:SF37">
    <property type="entry name" value="RE36877P"/>
    <property type="match status" value="1"/>
</dbReference>
<dbReference type="SUPFAM" id="SSF103473">
    <property type="entry name" value="MFS general substrate transporter"/>
    <property type="match status" value="1"/>
</dbReference>
<name>A0A1W4WDG2_AGRPL</name>
<feature type="domain" description="Major facilitator superfamily associated" evidence="7">
    <location>
        <begin position="9"/>
        <end position="470"/>
    </location>
</feature>
<feature type="transmembrane region" description="Helical" evidence="6">
    <location>
        <begin position="48"/>
        <end position="67"/>
    </location>
</feature>
<dbReference type="Proteomes" id="UP000192223">
    <property type="component" value="Unplaced"/>
</dbReference>
<feature type="transmembrane region" description="Helical" evidence="6">
    <location>
        <begin position="449"/>
        <end position="466"/>
    </location>
</feature>
<keyword evidence="8" id="KW-1185">Reference proteome</keyword>
<dbReference type="Pfam" id="PF12832">
    <property type="entry name" value="MFS_1_like"/>
    <property type="match status" value="1"/>
</dbReference>
<dbReference type="InterPro" id="IPR036259">
    <property type="entry name" value="MFS_trans_sf"/>
</dbReference>
<dbReference type="FunCoup" id="A0A1W4WDG2">
    <property type="interactions" value="38"/>
</dbReference>
<evidence type="ECO:0000256" key="3">
    <source>
        <dbReference type="ARBA" id="ARBA00022692"/>
    </source>
</evidence>
<dbReference type="Gene3D" id="1.20.1250.20">
    <property type="entry name" value="MFS general substrate transporter like domains"/>
    <property type="match status" value="3"/>
</dbReference>
<proteinExistence type="inferred from homology"/>
<evidence type="ECO:0000259" key="7">
    <source>
        <dbReference type="Pfam" id="PF12832"/>
    </source>
</evidence>
<feature type="transmembrane region" description="Helical" evidence="6">
    <location>
        <begin position="235"/>
        <end position="257"/>
    </location>
</feature>
<feature type="transmembrane region" description="Helical" evidence="6">
    <location>
        <begin position="263"/>
        <end position="286"/>
    </location>
</feature>
<evidence type="ECO:0000313" key="9">
    <source>
        <dbReference type="RefSeq" id="XP_018318492.1"/>
    </source>
</evidence>
<feature type="transmembrane region" description="Helical" evidence="6">
    <location>
        <begin position="350"/>
        <end position="368"/>
    </location>
</feature>
<evidence type="ECO:0000256" key="2">
    <source>
        <dbReference type="ARBA" id="ARBA00005241"/>
    </source>
</evidence>
<dbReference type="InterPro" id="IPR024989">
    <property type="entry name" value="MFS_assoc_dom"/>
</dbReference>
<evidence type="ECO:0000313" key="8">
    <source>
        <dbReference type="Proteomes" id="UP000192223"/>
    </source>
</evidence>